<dbReference type="Pfam" id="PF13087">
    <property type="entry name" value="AAA_12"/>
    <property type="match status" value="1"/>
</dbReference>
<feature type="region of interest" description="Disordered" evidence="6">
    <location>
        <begin position="612"/>
        <end position="634"/>
    </location>
</feature>
<comment type="similarity">
    <text evidence="1">Belongs to the DNA2/NAM7 helicase family.</text>
</comment>
<dbReference type="SUPFAM" id="SSF52540">
    <property type="entry name" value="P-loop containing nucleoside triphosphate hydrolases"/>
    <property type="match status" value="1"/>
</dbReference>
<evidence type="ECO:0000313" key="10">
    <source>
        <dbReference type="EMBL" id="MFC3451373.1"/>
    </source>
</evidence>
<dbReference type="Gene3D" id="3.40.50.1460">
    <property type="match status" value="1"/>
</dbReference>
<sequence length="1222" mass="133788">MTRGRKRALLVGIGTYQSGDFSVLPFATTDTAALRRVLADPEIGQFDEVQVVDDPNAAQMRERIGLFLEDLAEEDLGLLYVSGHGYRHVQATSEFFFVASDTNLPTIERTGVSATFVNEQLEESLAGRKVAIFDCCFSGGFSLGFRTTAKKSATHRAGPPQPRGVYVMSSSGMTEASWADPRVTSEPKLSLFTAELVEALRTGKGDTGGDGIISADELFHYVNDRVRQIPIGHPQQDYQVPVSSSDKVNSRIDLARSTAGSPLRPVIPPSQPEMPPSRREPSGGTSRDSWGSLLAYYRDCLELGTEPTPLLGINEVHDSYVCVSGEERLLSHDLDTSGSIPLDADAADFIERSEDENTQLWYGYPAVVLLKDRSGNSYRTPRFAPLFIRRVEIVPDEAGDRLKPYGEVVPHPQLVRELLPSAQAETLLSTYRSSWQAGMHSQMVAEIRHFLREDFGLDAVQELRPGALAPTIDARTPNSGARNTAVLFLVTPGNNANAQLLKDLEHIAGPNGRADDTALSALAGANRPADTREWQPVAPLALNDAQRAVLESAMSRPLTVATGPPGTGKSQLVANVVATAVSNGQSVLITSTNNRAVDEVWERCERLVPGALVRTGSKGDPKKGRKNYREQEQRSIRSLMAAPPSTLNEQTSRAVLWQATKALDQVFKAVNEKAEQERDLLRIAGDRQASASALGHEANQLRNLFAGANLLELAARADRISRAKLFGSLRRKRFCRAISWQGDRSATTCASLGALAQQEVAWDNARTAIANIHDDHTLEVSLGACADDVRALSKQLLETTVRTAVHSGRNNVEALVRATSGSGTDWSEIRRSLPYLRAWAVTNHSIRRFPTTPGLFDLVIVDEASQCSIPQVIPALYRAKRALIIGDAMQLSPVITVTPARESSIRRAHGLDAAWLEARRMNYRRHSAFNALSAAASGELLLDEHYRCHPDIAAVVNERYYFGQLTILTDTRQLRRRQGNAITWSHVKGSAVRDAHGSWRNPTEAEQVTREVSALLQQLPPDSDIGVVTPFAAQAALLSKRWGHESRVRVGTVHTFQGGERDAIVLSLVADANMPARTRTWLGRQRNLWNVAITRARSTLVLVGDRDVWQGIGEIDDVLDAADAKAPRRSAPVLDELPLRLYGWLSRDPANQVELSVSRDGYHADAVVRAGADEAAILLDRGAAADASPGRHLRLEFARTRLLGPKARRVPAWQLLDDVDTY</sequence>
<evidence type="ECO:0000256" key="2">
    <source>
        <dbReference type="ARBA" id="ARBA00022741"/>
    </source>
</evidence>
<keyword evidence="11" id="KW-1185">Reference proteome</keyword>
<evidence type="ECO:0000256" key="1">
    <source>
        <dbReference type="ARBA" id="ARBA00007913"/>
    </source>
</evidence>
<name>A0ABV7NX31_9PSEU</name>
<dbReference type="Proteomes" id="UP001595645">
    <property type="component" value="Unassembled WGS sequence"/>
</dbReference>
<evidence type="ECO:0000256" key="5">
    <source>
        <dbReference type="ARBA" id="ARBA00022840"/>
    </source>
</evidence>
<gene>
    <name evidence="10" type="ORF">ACFOSH_18230</name>
</gene>
<dbReference type="InterPro" id="IPR050534">
    <property type="entry name" value="Coronavir_polyprotein_1ab"/>
</dbReference>
<evidence type="ECO:0000313" key="11">
    <source>
        <dbReference type="Proteomes" id="UP001595645"/>
    </source>
</evidence>
<dbReference type="EMBL" id="JBHRWK010000024">
    <property type="protein sequence ID" value="MFC3451373.1"/>
    <property type="molecule type" value="Genomic_DNA"/>
</dbReference>
<evidence type="ECO:0000259" key="7">
    <source>
        <dbReference type="Pfam" id="PF00656"/>
    </source>
</evidence>
<dbReference type="RefSeq" id="WP_378240208.1">
    <property type="nucleotide sequence ID" value="NZ_JBHRWK010000024.1"/>
</dbReference>
<feature type="domain" description="DNA2/NAM7 helicase helicase" evidence="8">
    <location>
        <begin position="542"/>
        <end position="684"/>
    </location>
</feature>
<feature type="domain" description="DNA2/NAM7 helicase helicase" evidence="8">
    <location>
        <begin position="855"/>
        <end position="895"/>
    </location>
</feature>
<feature type="compositionally biased region" description="Pro residues" evidence="6">
    <location>
        <begin position="265"/>
        <end position="275"/>
    </location>
</feature>
<dbReference type="InterPro" id="IPR041677">
    <property type="entry name" value="DNA2/NAM7_AAA_11"/>
</dbReference>
<dbReference type="InterPro" id="IPR011600">
    <property type="entry name" value="Pept_C14_caspase"/>
</dbReference>
<dbReference type="Gene3D" id="3.40.50.300">
    <property type="entry name" value="P-loop containing nucleotide triphosphate hydrolases"/>
    <property type="match status" value="2"/>
</dbReference>
<comment type="caution">
    <text evidence="10">The sequence shown here is derived from an EMBL/GenBank/DDBJ whole genome shotgun (WGS) entry which is preliminary data.</text>
</comment>
<accession>A0ABV7NX31</accession>
<organism evidence="10 11">
    <name type="scientific">Amycolatopsis speibonae</name>
    <dbReference type="NCBI Taxonomy" id="1450224"/>
    <lineage>
        <taxon>Bacteria</taxon>
        <taxon>Bacillati</taxon>
        <taxon>Actinomycetota</taxon>
        <taxon>Actinomycetes</taxon>
        <taxon>Pseudonocardiales</taxon>
        <taxon>Pseudonocardiaceae</taxon>
        <taxon>Amycolatopsis</taxon>
    </lineage>
</organism>
<dbReference type="PANTHER" id="PTHR43788:SF8">
    <property type="entry name" value="DNA-BINDING PROTEIN SMUBP-2"/>
    <property type="match status" value="1"/>
</dbReference>
<protein>
    <submittedName>
        <fullName evidence="10">AAA domain-containing protein</fullName>
    </submittedName>
</protein>
<dbReference type="NCBIfam" id="NF047832">
    <property type="entry name" value="caspase_w_EACC1"/>
    <property type="match status" value="1"/>
</dbReference>
<evidence type="ECO:0000256" key="4">
    <source>
        <dbReference type="ARBA" id="ARBA00022806"/>
    </source>
</evidence>
<evidence type="ECO:0000256" key="6">
    <source>
        <dbReference type="SAM" id="MobiDB-lite"/>
    </source>
</evidence>
<keyword evidence="3" id="KW-0378">Hydrolase</keyword>
<keyword evidence="2" id="KW-0547">Nucleotide-binding</keyword>
<dbReference type="Pfam" id="PF00656">
    <property type="entry name" value="Peptidase_C14"/>
    <property type="match status" value="1"/>
</dbReference>
<feature type="region of interest" description="Disordered" evidence="6">
    <location>
        <begin position="257"/>
        <end position="287"/>
    </location>
</feature>
<evidence type="ECO:0000256" key="3">
    <source>
        <dbReference type="ARBA" id="ARBA00022801"/>
    </source>
</evidence>
<feature type="compositionally biased region" description="Basic and acidic residues" evidence="6">
    <location>
        <begin position="617"/>
        <end position="634"/>
    </location>
</feature>
<dbReference type="Pfam" id="PF13086">
    <property type="entry name" value="AAA_11"/>
    <property type="match status" value="2"/>
</dbReference>
<reference evidence="11" key="1">
    <citation type="journal article" date="2019" name="Int. J. Syst. Evol. Microbiol.">
        <title>The Global Catalogue of Microorganisms (GCM) 10K type strain sequencing project: providing services to taxonomists for standard genome sequencing and annotation.</title>
        <authorList>
            <consortium name="The Broad Institute Genomics Platform"/>
            <consortium name="The Broad Institute Genome Sequencing Center for Infectious Disease"/>
            <person name="Wu L."/>
            <person name="Ma J."/>
        </authorList>
    </citation>
    <scope>NUCLEOTIDE SEQUENCE [LARGE SCALE GENOMIC DNA]</scope>
    <source>
        <strain evidence="11">CGMCC 4.7676</strain>
    </source>
</reference>
<keyword evidence="4" id="KW-0347">Helicase</keyword>
<dbReference type="PANTHER" id="PTHR43788">
    <property type="entry name" value="DNA2/NAM7 HELICASE FAMILY MEMBER"/>
    <property type="match status" value="1"/>
</dbReference>
<keyword evidence="5" id="KW-0067">ATP-binding</keyword>
<dbReference type="InterPro" id="IPR027417">
    <property type="entry name" value="P-loop_NTPase"/>
</dbReference>
<evidence type="ECO:0000259" key="9">
    <source>
        <dbReference type="Pfam" id="PF13087"/>
    </source>
</evidence>
<feature type="domain" description="DNA2/NAM7 helicase-like C-terminal" evidence="9">
    <location>
        <begin position="926"/>
        <end position="1106"/>
    </location>
</feature>
<dbReference type="InterPro" id="IPR041679">
    <property type="entry name" value="DNA2/NAM7-like_C"/>
</dbReference>
<proteinExistence type="inferred from homology"/>
<evidence type="ECO:0000259" key="8">
    <source>
        <dbReference type="Pfam" id="PF13086"/>
    </source>
</evidence>
<feature type="domain" description="Peptidase C14 caspase" evidence="7">
    <location>
        <begin position="5"/>
        <end position="245"/>
    </location>
</feature>
<dbReference type="InterPro" id="IPR047187">
    <property type="entry name" value="SF1_C_Upf1"/>
</dbReference>
<dbReference type="CDD" id="cd18808">
    <property type="entry name" value="SF1_C_Upf1"/>
    <property type="match status" value="1"/>
</dbReference>